<gene>
    <name evidence="3" type="ORF">BCR36DRAFT_408745</name>
</gene>
<evidence type="ECO:0000313" key="3">
    <source>
        <dbReference type="EMBL" id="ORX59239.1"/>
    </source>
</evidence>
<reference evidence="3 4" key="1">
    <citation type="submission" date="2016-08" db="EMBL/GenBank/DDBJ databases">
        <title>Genomes of anaerobic fungi encode conserved fungal cellulosomes for biomass hydrolysis.</title>
        <authorList>
            <consortium name="DOE Joint Genome Institute"/>
            <person name="Haitjema C.H."/>
            <person name="Gilmore S.P."/>
            <person name="Henske J.K."/>
            <person name="Solomon K.V."/>
            <person name="De Groot R."/>
            <person name="Kuo A."/>
            <person name="Mondo S.J."/>
            <person name="Salamov A.A."/>
            <person name="Labutti K."/>
            <person name="Zhao Z."/>
            <person name="Chiniquy J."/>
            <person name="Barry K."/>
            <person name="Brewer H.M."/>
            <person name="Purvine S.O."/>
            <person name="Wright A.T."/>
            <person name="Boxma B."/>
            <person name="Van Alen T."/>
            <person name="Hackstein J.H."/>
            <person name="Baker S.E."/>
            <person name="Grigoriev I.V."/>
            <person name="O'Malley M.A."/>
        </authorList>
    </citation>
    <scope>NUCLEOTIDE SEQUENCE [LARGE SCALE GENOMIC DNA]</scope>
    <source>
        <strain evidence="4">finn</strain>
    </source>
</reference>
<organism evidence="3 4">
    <name type="scientific">Piromyces finnis</name>
    <dbReference type="NCBI Taxonomy" id="1754191"/>
    <lineage>
        <taxon>Eukaryota</taxon>
        <taxon>Fungi</taxon>
        <taxon>Fungi incertae sedis</taxon>
        <taxon>Chytridiomycota</taxon>
        <taxon>Chytridiomycota incertae sedis</taxon>
        <taxon>Neocallimastigomycetes</taxon>
        <taxon>Neocallimastigales</taxon>
        <taxon>Neocallimastigaceae</taxon>
        <taxon>Piromyces</taxon>
    </lineage>
</organism>
<feature type="compositionally biased region" description="Low complexity" evidence="1">
    <location>
        <begin position="153"/>
        <end position="163"/>
    </location>
</feature>
<feature type="transmembrane region" description="Helical" evidence="2">
    <location>
        <begin position="794"/>
        <end position="822"/>
    </location>
</feature>
<proteinExistence type="predicted"/>
<keyword evidence="2" id="KW-0812">Transmembrane</keyword>
<feature type="transmembrane region" description="Helical" evidence="2">
    <location>
        <begin position="1115"/>
        <end position="1135"/>
    </location>
</feature>
<feature type="compositionally biased region" description="Acidic residues" evidence="1">
    <location>
        <begin position="129"/>
        <end position="152"/>
    </location>
</feature>
<protein>
    <submittedName>
        <fullName evidence="3">Uncharacterized protein</fullName>
    </submittedName>
</protein>
<evidence type="ECO:0000256" key="1">
    <source>
        <dbReference type="SAM" id="MobiDB-lite"/>
    </source>
</evidence>
<keyword evidence="4" id="KW-1185">Reference proteome</keyword>
<reference evidence="3 4" key="2">
    <citation type="submission" date="2016-08" db="EMBL/GenBank/DDBJ databases">
        <title>Pervasive Adenine N6-methylation of Active Genes in Fungi.</title>
        <authorList>
            <consortium name="DOE Joint Genome Institute"/>
            <person name="Mondo S.J."/>
            <person name="Dannebaum R.O."/>
            <person name="Kuo R.C."/>
            <person name="Labutti K."/>
            <person name="Haridas S."/>
            <person name="Kuo A."/>
            <person name="Salamov A."/>
            <person name="Ahrendt S.R."/>
            <person name="Lipzen A."/>
            <person name="Sullivan W."/>
            <person name="Andreopoulos W.B."/>
            <person name="Clum A."/>
            <person name="Lindquist E."/>
            <person name="Daum C."/>
            <person name="Ramamoorthy G.K."/>
            <person name="Gryganskyi A."/>
            <person name="Culley D."/>
            <person name="Magnuson J.K."/>
            <person name="James T.Y."/>
            <person name="O'Malley M.A."/>
            <person name="Stajich J.E."/>
            <person name="Spatafora J.W."/>
            <person name="Visel A."/>
            <person name="Grigoriev I.V."/>
        </authorList>
    </citation>
    <scope>NUCLEOTIDE SEQUENCE [LARGE SCALE GENOMIC DNA]</scope>
    <source>
        <strain evidence="4">finn</strain>
    </source>
</reference>
<evidence type="ECO:0000313" key="4">
    <source>
        <dbReference type="Proteomes" id="UP000193719"/>
    </source>
</evidence>
<accession>A0A1Y1VL92</accession>
<feature type="transmembrane region" description="Helical" evidence="2">
    <location>
        <begin position="33"/>
        <end position="51"/>
    </location>
</feature>
<feature type="region of interest" description="Disordered" evidence="1">
    <location>
        <begin position="109"/>
        <end position="171"/>
    </location>
</feature>
<keyword evidence="2" id="KW-0472">Membrane</keyword>
<dbReference type="Proteomes" id="UP000193719">
    <property type="component" value="Unassembled WGS sequence"/>
</dbReference>
<evidence type="ECO:0000256" key="2">
    <source>
        <dbReference type="SAM" id="Phobius"/>
    </source>
</evidence>
<comment type="caution">
    <text evidence="3">The sequence shown here is derived from an EMBL/GenBank/DDBJ whole genome shotgun (WGS) entry which is preliminary data.</text>
</comment>
<keyword evidence="2" id="KW-1133">Transmembrane helix</keyword>
<dbReference type="AlphaFoldDB" id="A0A1Y1VL92"/>
<name>A0A1Y1VL92_9FUNG</name>
<feature type="transmembrane region" description="Helical" evidence="2">
    <location>
        <begin position="57"/>
        <end position="77"/>
    </location>
</feature>
<dbReference type="OrthoDB" id="5574326at2759"/>
<sequence length="1170" mass="138022">MQCFMLISYLYIWKKFNTEHPYYYETLNTIRSGSLMMIILSSIISLLANFFNINATVIAIITIIASIVGFIFGIYICKKLYKKKVSNIFKKLKEKSLLYIKLENEYINPNSESSEDSNNEEKFDSSSNSEEEEEDDNDDGDDDEEEEEEEESNSVSSSSINSEVTQSNNEKTTEKTIFFSEETLSKIDIKKDIFNSINEIVNKYEIKEQIIVFKSPKQIELICRFLRNNISMEAYQLLTSIYVEGFSQYYSNALIHIYYSYYYWYIERYYKDENNYHENYKLDVELLLKSEISSNSLSFTEIADGIKRNFLLKYYVNFLVRLMVDKQRDNTENENKEVLNKYNKYQNNAVENHISSLYILKVFFKKINQNLDNNVSAILKEVDISSFLELLMTSKSNTEKHYKFLITNFPNEKKTYLLYSTFLNIITNNYDMANKYSQYCEINSTFDINNDYKKNKSSINSLNKSEGTSTAGEKNGRKISVLKKNLNTLFMKESKIIFKIIYFLFILILIGYLVMSNCCHVYLRKLQEEISLMDGLLNVDYIATKLSRSIRLLSLYMMNDDFENVNKIKEDIITNQLPLIQEKIIPYLKRDQATEASTYPVFISSLDDDVNRGMNFYMNGYELYKKMDTFARFFINLNDDDWYNICFYDENKIQNNNERSYLNEMKDEKIQYNKENDKIVKYCYNNDSENHKNCTLQNSFNINTIQLSSYDKCIDDTVINYKEEIFDDNDTMCYEESTLKYMDNHCIRDDTPINFENNYNNYNFKEQNIKDYVFNILEESKDRINNKIDLIKKVFYIIIIVSALFCIVISFFLNMFCLITLLDERTNIQKKTLRLFKTISKSVFEDLHDLYKKNIKIIADSTNVNPEIFQKEIKKKVGMILEKSGKPRYNNTKAYICNLFMITSIVSFLVPFIICNNYIEDSISYAVNISDRKKMIEEINLYTMETVFQDRNIYPPGDSEIKLKFVLNKLKNLQNDIFYGNIGCKPIFKMNIFKEFMTKSSCKIDNSCDSITVNSRIGFNANVGSMNIDQLITEYITNSNIFYRETEVKQQFNQQNLYKEELNKNNIKETLAKYHNNDIINYQNLAIPQIQKGLSQIEDLLNADIDKNMEKSFNFVYVLRITSFILILFSLYITYKTIIKIVNDTSELVNVIFSLYLNSNTPIPDFKENN</sequence>
<feature type="transmembrane region" description="Helical" evidence="2">
    <location>
        <begin position="895"/>
        <end position="914"/>
    </location>
</feature>
<dbReference type="EMBL" id="MCFH01000003">
    <property type="protein sequence ID" value="ORX59239.1"/>
    <property type="molecule type" value="Genomic_DNA"/>
</dbReference>
<feature type="transmembrane region" description="Helical" evidence="2">
    <location>
        <begin position="496"/>
        <end position="515"/>
    </location>
</feature>